<dbReference type="GO" id="GO:0008235">
    <property type="term" value="F:metalloexopeptidase activity"/>
    <property type="evidence" value="ECO:0007669"/>
    <property type="project" value="InterPro"/>
</dbReference>
<dbReference type="InterPro" id="IPR045175">
    <property type="entry name" value="M28_fam"/>
</dbReference>
<dbReference type="InterPro" id="IPR007484">
    <property type="entry name" value="Peptidase_M28"/>
</dbReference>
<sequence length="340" mass="36017">MPFKQPIARPATGQAGLRAYFRLTSSGMFCMITIAPRHARAMRAHDTRTCAAFALCLALCAFAAAPAAADAPRADLVQAWRTQVASISDGADTPAREAAIARRLDAMGIAWRAEEFELDGKRGRNLLADLGGADDAPLLLVGAHYDRVDVGHGATDNASGVATVLALAQALQARPLAAHRVKLAFWDLEEHGLLGSRAWVAAPGQERPALYVNFDVFGWGDTLWMMAPEAGDPLVEALRRSSAAEGIGLQAGQAYPPTDHRAFLQAGWPAVSFSLVGGDEIAGILDVFAGRRPAQAPKVTQVIHSPQDDATQLDSRHVPAALRALEAGLRAWDAAAGTPR</sequence>
<organism evidence="2 3">
    <name type="scientific">Pseudoxanthomonas broegbernensis</name>
    <dbReference type="NCBI Taxonomy" id="83619"/>
    <lineage>
        <taxon>Bacteria</taxon>
        <taxon>Pseudomonadati</taxon>
        <taxon>Pseudomonadota</taxon>
        <taxon>Gammaproteobacteria</taxon>
        <taxon>Lysobacterales</taxon>
        <taxon>Lysobacteraceae</taxon>
        <taxon>Pseudoxanthomonas</taxon>
    </lineage>
</organism>
<proteinExistence type="predicted"/>
<reference evidence="2 3" key="1">
    <citation type="submission" date="2017-10" db="EMBL/GenBank/DDBJ databases">
        <title>Whole genome sequencing of Pseudoxanthomonas broegbernensis DSM 12573(T).</title>
        <authorList>
            <person name="Kumar S."/>
            <person name="Bansal K."/>
            <person name="Kaur A."/>
            <person name="Patil P."/>
            <person name="Sharma S."/>
            <person name="Patil P.B."/>
        </authorList>
    </citation>
    <scope>NUCLEOTIDE SEQUENCE [LARGE SCALE GENOMIC DNA]</scope>
    <source>
        <strain evidence="2 3">DSM 12573</strain>
    </source>
</reference>
<dbReference type="Gene3D" id="3.40.630.10">
    <property type="entry name" value="Zn peptidases"/>
    <property type="match status" value="1"/>
</dbReference>
<dbReference type="AlphaFoldDB" id="A0A7V8GQ45"/>
<dbReference type="SUPFAM" id="SSF53187">
    <property type="entry name" value="Zn-dependent exopeptidases"/>
    <property type="match status" value="1"/>
</dbReference>
<dbReference type="Proteomes" id="UP000462066">
    <property type="component" value="Unassembled WGS sequence"/>
</dbReference>
<dbReference type="GO" id="GO:0006508">
    <property type="term" value="P:proteolysis"/>
    <property type="evidence" value="ECO:0007669"/>
    <property type="project" value="InterPro"/>
</dbReference>
<dbReference type="EMBL" id="MWIP01000001">
    <property type="protein sequence ID" value="KAF1688080.1"/>
    <property type="molecule type" value="Genomic_DNA"/>
</dbReference>
<protein>
    <recommendedName>
        <fullName evidence="1">Peptidase M28 domain-containing protein</fullName>
    </recommendedName>
</protein>
<accession>A0A7V8GQ45</accession>
<dbReference type="PANTHER" id="PTHR12147:SF26">
    <property type="entry name" value="PEPTIDASE M28 DOMAIN-CONTAINING PROTEIN"/>
    <property type="match status" value="1"/>
</dbReference>
<dbReference type="PANTHER" id="PTHR12147">
    <property type="entry name" value="METALLOPEPTIDASE M28 FAMILY MEMBER"/>
    <property type="match status" value="1"/>
</dbReference>
<gene>
    <name evidence="2" type="ORF">B1992_01245</name>
</gene>
<dbReference type="Pfam" id="PF04389">
    <property type="entry name" value="Peptidase_M28"/>
    <property type="match status" value="1"/>
</dbReference>
<feature type="domain" description="Peptidase M28" evidence="1">
    <location>
        <begin position="125"/>
        <end position="318"/>
    </location>
</feature>
<evidence type="ECO:0000313" key="2">
    <source>
        <dbReference type="EMBL" id="KAF1688080.1"/>
    </source>
</evidence>
<name>A0A7V8GQ45_9GAMM</name>
<evidence type="ECO:0000259" key="1">
    <source>
        <dbReference type="Pfam" id="PF04389"/>
    </source>
</evidence>
<comment type="caution">
    <text evidence="2">The sequence shown here is derived from an EMBL/GenBank/DDBJ whole genome shotgun (WGS) entry which is preliminary data.</text>
</comment>
<evidence type="ECO:0000313" key="3">
    <source>
        <dbReference type="Proteomes" id="UP000462066"/>
    </source>
</evidence>
<keyword evidence="3" id="KW-1185">Reference proteome</keyword>